<evidence type="ECO:0000313" key="3">
    <source>
        <dbReference type="Proteomes" id="UP000693970"/>
    </source>
</evidence>
<name>A0A9K3LWN8_9STRA</name>
<evidence type="ECO:0000313" key="2">
    <source>
        <dbReference type="EMBL" id="KAG7368041.1"/>
    </source>
</evidence>
<reference evidence="2" key="2">
    <citation type="submission" date="2021-04" db="EMBL/GenBank/DDBJ databases">
        <authorList>
            <person name="Podell S."/>
        </authorList>
    </citation>
    <scope>NUCLEOTIDE SEQUENCE</scope>
    <source>
        <strain evidence="2">Hildebrandi</strain>
    </source>
</reference>
<dbReference type="InterPro" id="IPR001667">
    <property type="entry name" value="DDH_dom"/>
</dbReference>
<dbReference type="EMBL" id="JAGRRH010000006">
    <property type="protein sequence ID" value="KAG7368041.1"/>
    <property type="molecule type" value="Genomic_DNA"/>
</dbReference>
<feature type="domain" description="DDH" evidence="1">
    <location>
        <begin position="14"/>
        <end position="134"/>
    </location>
</feature>
<proteinExistence type="predicted"/>
<gene>
    <name evidence="2" type="ORF">IV203_030784</name>
</gene>
<comment type="caution">
    <text evidence="2">The sequence shown here is derived from an EMBL/GenBank/DDBJ whole genome shotgun (WGS) entry which is preliminary data.</text>
</comment>
<keyword evidence="3" id="KW-1185">Reference proteome</keyword>
<protein>
    <submittedName>
        <fullName evidence="2">Inorganic diphosphatase</fullName>
    </submittedName>
</protein>
<evidence type="ECO:0000259" key="1">
    <source>
        <dbReference type="Pfam" id="PF01368"/>
    </source>
</evidence>
<sequence>MKLFVPQIIEAAVFCGHVVTDLDSVAGSIGAAALCGGVAATASEINSETDFALKRFVCEIPRRIEEILAENPDAKVCLVDHQQTSQMNPAIPSKNVCGIIDHHALQNKTVVTDKPIYVDIRPWGSMSTIIGHSYLTQKKATLESHCRGVALCHSVRYSKFISPTTTDWDKILVAALADIAEIEDIDALAVEQFQAKSRQLANLSAYSLVKGVRSMSNKDFKETWDLP</sequence>
<organism evidence="2 3">
    <name type="scientific">Nitzschia inconspicua</name>
    <dbReference type="NCBI Taxonomy" id="303405"/>
    <lineage>
        <taxon>Eukaryota</taxon>
        <taxon>Sar</taxon>
        <taxon>Stramenopiles</taxon>
        <taxon>Ochrophyta</taxon>
        <taxon>Bacillariophyta</taxon>
        <taxon>Bacillariophyceae</taxon>
        <taxon>Bacillariophycidae</taxon>
        <taxon>Bacillariales</taxon>
        <taxon>Bacillariaceae</taxon>
        <taxon>Nitzschia</taxon>
    </lineage>
</organism>
<dbReference type="AlphaFoldDB" id="A0A9K3LWN8"/>
<reference evidence="2" key="1">
    <citation type="journal article" date="2021" name="Sci. Rep.">
        <title>Diploid genomic architecture of Nitzschia inconspicua, an elite biomass production diatom.</title>
        <authorList>
            <person name="Oliver A."/>
            <person name="Podell S."/>
            <person name="Pinowska A."/>
            <person name="Traller J.C."/>
            <person name="Smith S.R."/>
            <person name="McClure R."/>
            <person name="Beliaev A."/>
            <person name="Bohutskyi P."/>
            <person name="Hill E.A."/>
            <person name="Rabines A."/>
            <person name="Zheng H."/>
            <person name="Allen L.Z."/>
            <person name="Kuo A."/>
            <person name="Grigoriev I.V."/>
            <person name="Allen A.E."/>
            <person name="Hazlebeck D."/>
            <person name="Allen E.E."/>
        </authorList>
    </citation>
    <scope>NUCLEOTIDE SEQUENCE</scope>
    <source>
        <strain evidence="2">Hildebrandi</strain>
    </source>
</reference>
<dbReference type="OrthoDB" id="374045at2759"/>
<dbReference type="Pfam" id="PF01368">
    <property type="entry name" value="DHH"/>
    <property type="match status" value="1"/>
</dbReference>
<dbReference type="Proteomes" id="UP000693970">
    <property type="component" value="Unassembled WGS sequence"/>
</dbReference>
<accession>A0A9K3LWN8</accession>